<dbReference type="SMART" id="SM00267">
    <property type="entry name" value="GGDEF"/>
    <property type="match status" value="1"/>
</dbReference>
<dbReference type="GO" id="GO:1902201">
    <property type="term" value="P:negative regulation of bacterial-type flagellum-dependent cell motility"/>
    <property type="evidence" value="ECO:0007669"/>
    <property type="project" value="TreeGrafter"/>
</dbReference>
<dbReference type="InterPro" id="IPR029787">
    <property type="entry name" value="Nucleotide_cyclase"/>
</dbReference>
<feature type="transmembrane region" description="Helical" evidence="4">
    <location>
        <begin position="161"/>
        <end position="177"/>
    </location>
</feature>
<dbReference type="GO" id="GO:0052621">
    <property type="term" value="F:diguanylate cyclase activity"/>
    <property type="evidence" value="ECO:0007669"/>
    <property type="project" value="UniProtKB-EC"/>
</dbReference>
<dbReference type="FunFam" id="3.30.70.270:FF:000001">
    <property type="entry name" value="Diguanylate cyclase domain protein"/>
    <property type="match status" value="1"/>
</dbReference>
<gene>
    <name evidence="6" type="ORF">D0Y53_05920</name>
</gene>
<feature type="domain" description="GGDEF" evidence="5">
    <location>
        <begin position="255"/>
        <end position="385"/>
    </location>
</feature>
<dbReference type="Gene3D" id="3.30.70.270">
    <property type="match status" value="1"/>
</dbReference>
<feature type="transmembrane region" description="Helical" evidence="4">
    <location>
        <begin position="41"/>
        <end position="64"/>
    </location>
</feature>
<dbReference type="PROSITE" id="PS50887">
    <property type="entry name" value="GGDEF"/>
    <property type="match status" value="1"/>
</dbReference>
<evidence type="ECO:0000259" key="5">
    <source>
        <dbReference type="PROSITE" id="PS50887"/>
    </source>
</evidence>
<evidence type="ECO:0000256" key="3">
    <source>
        <dbReference type="ARBA" id="ARBA00034247"/>
    </source>
</evidence>
<dbReference type="InterPro" id="IPR043128">
    <property type="entry name" value="Rev_trsase/Diguanyl_cyclase"/>
</dbReference>
<dbReference type="EC" id="2.7.7.65" evidence="2"/>
<dbReference type="RefSeq" id="WP_117202277.1">
    <property type="nucleotide sequence ID" value="NZ_JBHTBK010000001.1"/>
</dbReference>
<name>A0A372DNU0_9GAMM</name>
<evidence type="ECO:0000313" key="6">
    <source>
        <dbReference type="EMBL" id="RFP61251.1"/>
    </source>
</evidence>
<dbReference type="PANTHER" id="PTHR45138:SF9">
    <property type="entry name" value="DIGUANYLATE CYCLASE DGCM-RELATED"/>
    <property type="match status" value="1"/>
</dbReference>
<keyword evidence="4" id="KW-0472">Membrane</keyword>
<feature type="transmembrane region" description="Helical" evidence="4">
    <location>
        <begin position="189"/>
        <end position="207"/>
    </location>
</feature>
<protein>
    <recommendedName>
        <fullName evidence="2">diguanylate cyclase</fullName>
        <ecNumber evidence="2">2.7.7.65</ecNumber>
    </recommendedName>
</protein>
<feature type="transmembrane region" description="Helical" evidence="4">
    <location>
        <begin position="135"/>
        <end position="154"/>
    </location>
</feature>
<accession>A0A372DNU0</accession>
<evidence type="ECO:0000256" key="2">
    <source>
        <dbReference type="ARBA" id="ARBA00012528"/>
    </source>
</evidence>
<evidence type="ECO:0000256" key="1">
    <source>
        <dbReference type="ARBA" id="ARBA00001946"/>
    </source>
</evidence>
<dbReference type="NCBIfam" id="TIGR00254">
    <property type="entry name" value="GGDEF"/>
    <property type="match status" value="1"/>
</dbReference>
<feature type="transmembrane region" description="Helical" evidence="4">
    <location>
        <begin position="108"/>
        <end position="129"/>
    </location>
</feature>
<dbReference type="Proteomes" id="UP000262917">
    <property type="component" value="Unassembled WGS sequence"/>
</dbReference>
<dbReference type="CDD" id="cd01949">
    <property type="entry name" value="GGDEF"/>
    <property type="match status" value="1"/>
</dbReference>
<reference evidence="6 7" key="1">
    <citation type="submission" date="2018-08" db="EMBL/GenBank/DDBJ databases">
        <title>Lysobacter weifangensis sp. nov., a new member of the family 'Xanthomonadaceae', isolated from soil in a farmland.</title>
        <authorList>
            <person name="Zhao H."/>
        </authorList>
    </citation>
    <scope>NUCLEOTIDE SEQUENCE [LARGE SCALE GENOMIC DNA]</scope>
    <source>
        <strain evidence="6 7">WF-2</strain>
    </source>
</reference>
<keyword evidence="4" id="KW-1133">Transmembrane helix</keyword>
<feature type="transmembrane region" description="Helical" evidence="4">
    <location>
        <begin position="76"/>
        <end position="96"/>
    </location>
</feature>
<keyword evidence="4" id="KW-0812">Transmembrane</keyword>
<comment type="catalytic activity">
    <reaction evidence="3">
        <text>2 GTP = 3',3'-c-di-GMP + 2 diphosphate</text>
        <dbReference type="Rhea" id="RHEA:24898"/>
        <dbReference type="ChEBI" id="CHEBI:33019"/>
        <dbReference type="ChEBI" id="CHEBI:37565"/>
        <dbReference type="ChEBI" id="CHEBI:58805"/>
        <dbReference type="EC" id="2.7.7.65"/>
    </reaction>
</comment>
<organism evidence="6 7">
    <name type="scientific">Cognatiluteimonas weifangensis</name>
    <dbReference type="NCBI Taxonomy" id="2303539"/>
    <lineage>
        <taxon>Bacteria</taxon>
        <taxon>Pseudomonadati</taxon>
        <taxon>Pseudomonadota</taxon>
        <taxon>Gammaproteobacteria</taxon>
        <taxon>Lysobacterales</taxon>
        <taxon>Lysobacteraceae</taxon>
        <taxon>Cognatiluteimonas</taxon>
    </lineage>
</organism>
<dbReference type="GO" id="GO:0005886">
    <property type="term" value="C:plasma membrane"/>
    <property type="evidence" value="ECO:0007669"/>
    <property type="project" value="TreeGrafter"/>
</dbReference>
<comment type="caution">
    <text evidence="6">The sequence shown here is derived from an EMBL/GenBank/DDBJ whole genome shotgun (WGS) entry which is preliminary data.</text>
</comment>
<dbReference type="OrthoDB" id="9803824at2"/>
<proteinExistence type="predicted"/>
<dbReference type="EMBL" id="QVPD01000004">
    <property type="protein sequence ID" value="RFP61251.1"/>
    <property type="molecule type" value="Genomic_DNA"/>
</dbReference>
<evidence type="ECO:0000313" key="7">
    <source>
        <dbReference type="Proteomes" id="UP000262917"/>
    </source>
</evidence>
<sequence>MPADATRDVVNAASLARDRSGSILAQVPPSLQDAFRDYGRWYGWSVVDAGARVVLVVFPLLQLAEYLLDPSVSRDAWMHAAIRAPAVLLALTLLLVRHRGRRQWHTRTAGAGLALVTVVSAWWMVVYHFPDGSGHLHAASAALTIAIVAVSVLCAGGRHDAAWVYVPALLLAMALLARSGQPLRLLVDATLYPVLAVAIGMVIARMLHDERVRTFLSERQLEAHALTDALTGLDNRRALEDALQGEHAHAQRHAGSYAVAMADLDRFKRVNDTYGHDVGDEVLREVARRMRAALRADDRLGRWGGEEFLLLLRGANETQAFETAEKLREAIAGQPIDTSAGPLPVTVSLGVAVLRGETLPGRVVTRSDQALYAAKAAGRNRTHVA</sequence>
<keyword evidence="7" id="KW-1185">Reference proteome</keyword>
<dbReference type="InterPro" id="IPR050469">
    <property type="entry name" value="Diguanylate_Cyclase"/>
</dbReference>
<comment type="cofactor">
    <cofactor evidence="1">
        <name>Mg(2+)</name>
        <dbReference type="ChEBI" id="CHEBI:18420"/>
    </cofactor>
</comment>
<dbReference type="GO" id="GO:0043709">
    <property type="term" value="P:cell adhesion involved in single-species biofilm formation"/>
    <property type="evidence" value="ECO:0007669"/>
    <property type="project" value="TreeGrafter"/>
</dbReference>
<evidence type="ECO:0000256" key="4">
    <source>
        <dbReference type="SAM" id="Phobius"/>
    </source>
</evidence>
<dbReference type="PANTHER" id="PTHR45138">
    <property type="entry name" value="REGULATORY COMPONENTS OF SENSORY TRANSDUCTION SYSTEM"/>
    <property type="match status" value="1"/>
</dbReference>
<dbReference type="InterPro" id="IPR000160">
    <property type="entry name" value="GGDEF_dom"/>
</dbReference>
<dbReference type="AlphaFoldDB" id="A0A372DNU0"/>
<dbReference type="SUPFAM" id="SSF55073">
    <property type="entry name" value="Nucleotide cyclase"/>
    <property type="match status" value="1"/>
</dbReference>
<dbReference type="Pfam" id="PF00990">
    <property type="entry name" value="GGDEF"/>
    <property type="match status" value="1"/>
</dbReference>